<dbReference type="Proteomes" id="UP001140560">
    <property type="component" value="Unassembled WGS sequence"/>
</dbReference>
<gene>
    <name evidence="2" type="ORF">N0V83_002806</name>
</gene>
<sequence length="186" mass="20224">MREPAGDDSVALTTAPIFDDAVYLSEALNLPVNQNEDDVDAELALLARESGIQDPYRFLCPVQDVSRALSTLTVDSDHRSSMSIHSQETQSTSFTSAASRTSRDQIYSSDRPSAPRVPPQLARASLSTENYGSVTDGPIPDIHSRHSTSTLSVAPSMLSSSSSLQSYAPRRKRGSGLFAMFRRDSR</sequence>
<evidence type="ECO:0000313" key="3">
    <source>
        <dbReference type="Proteomes" id="UP001140560"/>
    </source>
</evidence>
<dbReference type="EMBL" id="JAPEUY010000004">
    <property type="protein sequence ID" value="KAJ4374067.1"/>
    <property type="molecule type" value="Genomic_DNA"/>
</dbReference>
<comment type="caution">
    <text evidence="2">The sequence shown here is derived from an EMBL/GenBank/DDBJ whole genome shotgun (WGS) entry which is preliminary data.</text>
</comment>
<reference evidence="2" key="1">
    <citation type="submission" date="2022-10" db="EMBL/GenBank/DDBJ databases">
        <title>Tapping the CABI collections for fungal endophytes: first genome assemblies for Collariella, Neodidymelliopsis, Ascochyta clinopodiicola, Didymella pomorum, Didymosphaeria variabile, Neocosmospora piperis and Neocucurbitaria cava.</title>
        <authorList>
            <person name="Hill R."/>
        </authorList>
    </citation>
    <scope>NUCLEOTIDE SEQUENCE</scope>
    <source>
        <strain evidence="2">IMI 356814</strain>
    </source>
</reference>
<evidence type="ECO:0000313" key="2">
    <source>
        <dbReference type="EMBL" id="KAJ4374067.1"/>
    </source>
</evidence>
<feature type="compositionally biased region" description="Low complexity" evidence="1">
    <location>
        <begin position="86"/>
        <end position="100"/>
    </location>
</feature>
<proteinExistence type="predicted"/>
<protein>
    <submittedName>
        <fullName evidence="2">Uncharacterized protein</fullName>
    </submittedName>
</protein>
<feature type="region of interest" description="Disordered" evidence="1">
    <location>
        <begin position="76"/>
        <end position="122"/>
    </location>
</feature>
<name>A0A9W8YFM4_9PLEO</name>
<keyword evidence="3" id="KW-1185">Reference proteome</keyword>
<organism evidence="2 3">
    <name type="scientific">Neocucurbitaria cava</name>
    <dbReference type="NCBI Taxonomy" id="798079"/>
    <lineage>
        <taxon>Eukaryota</taxon>
        <taxon>Fungi</taxon>
        <taxon>Dikarya</taxon>
        <taxon>Ascomycota</taxon>
        <taxon>Pezizomycotina</taxon>
        <taxon>Dothideomycetes</taxon>
        <taxon>Pleosporomycetidae</taxon>
        <taxon>Pleosporales</taxon>
        <taxon>Pleosporineae</taxon>
        <taxon>Cucurbitariaceae</taxon>
        <taxon>Neocucurbitaria</taxon>
    </lineage>
</organism>
<dbReference type="AlphaFoldDB" id="A0A9W8YFM4"/>
<dbReference type="OrthoDB" id="9977870at2759"/>
<evidence type="ECO:0000256" key="1">
    <source>
        <dbReference type="SAM" id="MobiDB-lite"/>
    </source>
</evidence>
<accession>A0A9W8YFM4</accession>